<proteinExistence type="predicted"/>
<protein>
    <submittedName>
        <fullName evidence="2">Uncharacterized protein</fullName>
    </submittedName>
</protein>
<evidence type="ECO:0000256" key="1">
    <source>
        <dbReference type="SAM" id="MobiDB-lite"/>
    </source>
</evidence>
<sequence length="40" mass="4439">MIKSSIPPYYTENLSETKERKRKVTPASAGDRQRADGLSG</sequence>
<dbReference type="EMBL" id="CP011391">
    <property type="protein sequence ID" value="AMK53620.1"/>
    <property type="molecule type" value="Genomic_DNA"/>
</dbReference>
<feature type="region of interest" description="Disordered" evidence="1">
    <location>
        <begin position="1"/>
        <end position="40"/>
    </location>
</feature>
<evidence type="ECO:0000313" key="3">
    <source>
        <dbReference type="Proteomes" id="UP000069771"/>
    </source>
</evidence>
<dbReference type="Proteomes" id="UP000069771">
    <property type="component" value="Chromosome"/>
</dbReference>
<dbReference type="STRING" id="1702221.AALO17_04860"/>
<organism evidence="2 3">
    <name type="scientific">Faecalibaculum rodentium</name>
    <dbReference type="NCBI Taxonomy" id="1702221"/>
    <lineage>
        <taxon>Bacteria</taxon>
        <taxon>Bacillati</taxon>
        <taxon>Bacillota</taxon>
        <taxon>Erysipelotrichia</taxon>
        <taxon>Erysipelotrichales</taxon>
        <taxon>Erysipelotrichaceae</taxon>
        <taxon>Faecalibaculum</taxon>
    </lineage>
</organism>
<gene>
    <name evidence="2" type="ORF">AALO17_04860</name>
</gene>
<evidence type="ECO:0000313" key="2">
    <source>
        <dbReference type="EMBL" id="AMK53620.1"/>
    </source>
</evidence>
<keyword evidence="3" id="KW-1185">Reference proteome</keyword>
<name>A0A140DSJ3_9FIRM</name>
<feature type="compositionally biased region" description="Basic and acidic residues" evidence="1">
    <location>
        <begin position="31"/>
        <end position="40"/>
    </location>
</feature>
<accession>A0A140DSJ3</accession>
<dbReference type="AlphaFoldDB" id="A0A140DSJ3"/>
<dbReference type="KEGG" id="fro:AALO17_04860"/>
<reference evidence="2 3" key="1">
    <citation type="journal article" date="2016" name="Gut Pathog.">
        <title>Whole genome sequencing of "Faecalibaculum rodentium" ALO17, isolated from C57BL/6J laboratory mouse feces.</title>
        <authorList>
            <person name="Lim S."/>
            <person name="Chang D.H."/>
            <person name="Ahn S."/>
            <person name="Kim B.C."/>
        </authorList>
    </citation>
    <scope>NUCLEOTIDE SEQUENCE [LARGE SCALE GENOMIC DNA]</scope>
    <source>
        <strain evidence="2 3">Alo17</strain>
    </source>
</reference>